<organism evidence="2">
    <name type="scientific">Chelativorans sp. (strain BNC1)</name>
    <dbReference type="NCBI Taxonomy" id="266779"/>
    <lineage>
        <taxon>Bacteria</taxon>
        <taxon>Pseudomonadati</taxon>
        <taxon>Pseudomonadota</taxon>
        <taxon>Alphaproteobacteria</taxon>
        <taxon>Hyphomicrobiales</taxon>
        <taxon>Phyllobacteriaceae</taxon>
        <taxon>Chelativorans</taxon>
    </lineage>
</organism>
<sequence length="278" mass="29936">MTESDTPSASSNPPPRHSSFAVYFARFNDGALMRGAFVGVLIAAATLVGLDLREMVDSNGLLPAEPATLQHTFPVLPPAVDAGPNRKQTNDPRQFVTANQEQLRQPISFTLEAGGTLRASGAIDPGSAARLRAELDARGEYVERVSLNSPGGALDDAIDMARMLRERGISTLVENGAICASSCPLMLAGGTTRQVEEQAAVGLHQFYTALDPAIRPAQALANAQMTTARISRHLQEMGLDPAIWLHALDTPPRALYYLTAEEMKRYKLVTQTKEVAQQ</sequence>
<reference evidence="2" key="1">
    <citation type="submission" date="2006-06" db="EMBL/GenBank/DDBJ databases">
        <title>Complete sequence of chromosome of Chelativorans sp. BNC1.</title>
        <authorList>
            <consortium name="US DOE Joint Genome Institute"/>
            <person name="Copeland A."/>
            <person name="Lucas S."/>
            <person name="Lapidus A."/>
            <person name="Barry K."/>
            <person name="Detter J.C."/>
            <person name="Glavina del Rio T."/>
            <person name="Hammon N."/>
            <person name="Israni S."/>
            <person name="Dalin E."/>
            <person name="Tice H."/>
            <person name="Pitluck S."/>
            <person name="Chertkov O."/>
            <person name="Brettin T."/>
            <person name="Bruce D."/>
            <person name="Han C."/>
            <person name="Tapia R."/>
            <person name="Gilna P."/>
            <person name="Schmutz J."/>
            <person name="Larimer F."/>
            <person name="Land M."/>
            <person name="Hauser L."/>
            <person name="Kyrpides N."/>
            <person name="Mikhailova N."/>
            <person name="Richardson P."/>
        </authorList>
    </citation>
    <scope>NUCLEOTIDE SEQUENCE</scope>
    <source>
        <strain evidence="2">BNC1</strain>
    </source>
</reference>
<accession>Q11DA2</accession>
<dbReference type="OrthoDB" id="5936191at2"/>
<keyword evidence="1" id="KW-0812">Transmembrane</keyword>
<dbReference type="InterPro" id="IPR029045">
    <property type="entry name" value="ClpP/crotonase-like_dom_sf"/>
</dbReference>
<dbReference type="STRING" id="266779.Meso_3251"/>
<keyword evidence="1" id="KW-0472">Membrane</keyword>
<evidence type="ECO:0008006" key="3">
    <source>
        <dbReference type="Google" id="ProtNLM"/>
    </source>
</evidence>
<protein>
    <recommendedName>
        <fullName evidence="3">Periplasmic protein-like protein</fullName>
    </recommendedName>
</protein>
<keyword evidence="1" id="KW-1133">Transmembrane helix</keyword>
<dbReference type="KEGG" id="mes:Meso_3251"/>
<name>Q11DA2_CHESB</name>
<proteinExistence type="predicted"/>
<dbReference type="EMBL" id="CP000390">
    <property type="protein sequence ID" value="ABG64623.1"/>
    <property type="molecule type" value="Genomic_DNA"/>
</dbReference>
<evidence type="ECO:0000256" key="1">
    <source>
        <dbReference type="SAM" id="Phobius"/>
    </source>
</evidence>
<gene>
    <name evidence="2" type="ordered locus">Meso_3251</name>
</gene>
<dbReference type="AlphaFoldDB" id="Q11DA2"/>
<evidence type="ECO:0000313" key="2">
    <source>
        <dbReference type="EMBL" id="ABG64623.1"/>
    </source>
</evidence>
<dbReference type="HOGENOM" id="CLU_072288_0_0_5"/>
<dbReference type="Gene3D" id="3.90.226.10">
    <property type="entry name" value="2-enoyl-CoA Hydratase, Chain A, domain 1"/>
    <property type="match status" value="1"/>
</dbReference>
<dbReference type="SUPFAM" id="SSF52096">
    <property type="entry name" value="ClpP/crotonase"/>
    <property type="match status" value="1"/>
</dbReference>
<dbReference type="eggNOG" id="COG3904">
    <property type="taxonomic scope" value="Bacteria"/>
</dbReference>
<feature type="transmembrane region" description="Helical" evidence="1">
    <location>
        <begin position="31"/>
        <end position="50"/>
    </location>
</feature>